<proteinExistence type="predicted"/>
<organism evidence="3 4">
    <name type="scientific">Bifidobacterium aemilianum</name>
    <dbReference type="NCBI Taxonomy" id="2493120"/>
    <lineage>
        <taxon>Bacteria</taxon>
        <taxon>Bacillati</taxon>
        <taxon>Actinomycetota</taxon>
        <taxon>Actinomycetes</taxon>
        <taxon>Bifidobacteriales</taxon>
        <taxon>Bifidobacteriaceae</taxon>
        <taxon>Bifidobacterium</taxon>
    </lineage>
</organism>
<dbReference type="GO" id="GO:0051301">
    <property type="term" value="P:cell division"/>
    <property type="evidence" value="ECO:0007669"/>
    <property type="project" value="UniProtKB-KW"/>
</dbReference>
<dbReference type="AlphaFoldDB" id="A0A366K8H2"/>
<gene>
    <name evidence="3" type="ORF">CRD60_06515</name>
</gene>
<feature type="region of interest" description="Disordered" evidence="2">
    <location>
        <begin position="1"/>
        <end position="86"/>
    </location>
</feature>
<keyword evidence="3" id="KW-0131">Cell cycle</keyword>
<evidence type="ECO:0000313" key="4">
    <source>
        <dbReference type="Proteomes" id="UP000252530"/>
    </source>
</evidence>
<evidence type="ECO:0000313" key="3">
    <source>
        <dbReference type="EMBL" id="RBP97423.1"/>
    </source>
</evidence>
<keyword evidence="1" id="KW-0175">Coiled coil</keyword>
<evidence type="ECO:0000256" key="2">
    <source>
        <dbReference type="SAM" id="MobiDB-lite"/>
    </source>
</evidence>
<protein>
    <submittedName>
        <fullName evidence="3">Cell division protein</fullName>
    </submittedName>
</protein>
<sequence>MQGHRVVQRTGKGRVMSFEQDAEHRGDQGDDLMIPSDQMDPAEDQDMDDVHADQPQPLFAMEGLPDLRESAEDGDPLDPEDEKSRQEFTTVYDIIDHLEELLDQAKGSLFAPSSVKVDRREFADQLTELKSMLPVQLERASSLMRESERRLENAQSQANAIISSAKSQATDTVNEAQEQAQFLVSQENVTALAQQKARSMLDQAQAKATHLTQGADRYCQKVMGELEEQLGKLSTDVKAGLKVLEERQETEAVQVPHLEASDYPEV</sequence>
<name>A0A366K8H2_9BIFI</name>
<dbReference type="OrthoDB" id="3239773at2"/>
<evidence type="ECO:0000256" key="1">
    <source>
        <dbReference type="SAM" id="Coils"/>
    </source>
</evidence>
<reference evidence="3 4" key="1">
    <citation type="submission" date="2017-10" db="EMBL/GenBank/DDBJ databases">
        <title>Bifidobacterium xylocopum sp. nov. and Bifidobacterium aemilianum sp. nov., from the carpenter bee (Xylocopa violacea) digestive tract.</title>
        <authorList>
            <person name="Alberoni D."/>
            <person name="Baffoni L."/>
            <person name="Di Gioia D."/>
            <person name="Gaggia F."/>
            <person name="Biavati B."/>
        </authorList>
    </citation>
    <scope>NUCLEOTIDE SEQUENCE [LARGE SCALE GENOMIC DNA]</scope>
    <source>
        <strain evidence="3 4">XV10</strain>
    </source>
</reference>
<feature type="coiled-coil region" evidence="1">
    <location>
        <begin position="137"/>
        <end position="186"/>
    </location>
</feature>
<comment type="caution">
    <text evidence="3">The sequence shown here is derived from an EMBL/GenBank/DDBJ whole genome shotgun (WGS) entry which is preliminary data.</text>
</comment>
<keyword evidence="4" id="KW-1185">Reference proteome</keyword>
<accession>A0A366K8H2</accession>
<feature type="compositionally biased region" description="Acidic residues" evidence="2">
    <location>
        <begin position="72"/>
        <end position="81"/>
    </location>
</feature>
<keyword evidence="3" id="KW-0132">Cell division</keyword>
<dbReference type="Proteomes" id="UP000252530">
    <property type="component" value="Unassembled WGS sequence"/>
</dbReference>
<dbReference type="EMBL" id="PDCG01000006">
    <property type="protein sequence ID" value="RBP97423.1"/>
    <property type="molecule type" value="Genomic_DNA"/>
</dbReference>